<evidence type="ECO:0000256" key="1">
    <source>
        <dbReference type="ARBA" id="ARBA00023231"/>
    </source>
</evidence>
<dbReference type="OrthoDB" id="9797941at2"/>
<dbReference type="Proteomes" id="UP000000647">
    <property type="component" value="Chromosome"/>
</dbReference>
<keyword evidence="1" id="KW-0535">Nitrogen fixation</keyword>
<dbReference type="eggNOG" id="COG1433">
    <property type="taxonomic scope" value="Bacteria"/>
</dbReference>
<accession>A1WTI1</accession>
<dbReference type="PANTHER" id="PTHR33937">
    <property type="entry name" value="IRON-MOLYBDENUM PROTEIN-RELATED-RELATED"/>
    <property type="match status" value="1"/>
</dbReference>
<reference evidence="4" key="1">
    <citation type="submission" date="2006-12" db="EMBL/GenBank/DDBJ databases">
        <title>Complete sequence of Halorhodospira halophila SL1.</title>
        <authorList>
            <consortium name="US DOE Joint Genome Institute"/>
            <person name="Copeland A."/>
            <person name="Lucas S."/>
            <person name="Lapidus A."/>
            <person name="Barry K."/>
            <person name="Detter J.C."/>
            <person name="Glavina del Rio T."/>
            <person name="Hammon N."/>
            <person name="Israni S."/>
            <person name="Dalin E."/>
            <person name="Tice H."/>
            <person name="Pitluck S."/>
            <person name="Saunders E."/>
            <person name="Brettin T."/>
            <person name="Bruce D."/>
            <person name="Han C."/>
            <person name="Tapia R."/>
            <person name="Schmutz J."/>
            <person name="Larimer F."/>
            <person name="Land M."/>
            <person name="Hauser L."/>
            <person name="Kyrpides N."/>
            <person name="Mikhailova N."/>
            <person name="Hoff W."/>
            <person name="Richardson P."/>
        </authorList>
    </citation>
    <scope>NUCLEOTIDE SEQUENCE [LARGE SCALE GENOMIC DNA]</scope>
    <source>
        <strain evidence="4">DSM 244 / SL1</strain>
    </source>
</reference>
<dbReference type="STRING" id="349124.Hhal_0199"/>
<protein>
    <submittedName>
        <fullName evidence="3">Dinitrogenase iron-molybdenum cofactor biosynthesis</fullName>
    </submittedName>
</protein>
<name>A1WTI1_HALHL</name>
<feature type="domain" description="Dinitrogenase iron-molybdenum cofactor biosynthesis" evidence="2">
    <location>
        <begin position="11"/>
        <end position="100"/>
    </location>
</feature>
<dbReference type="InterPro" id="IPR051840">
    <property type="entry name" value="NifX/NifY_domain"/>
</dbReference>
<dbReference type="Gene3D" id="3.30.420.130">
    <property type="entry name" value="Dinitrogenase iron-molybdenum cofactor biosynthesis domain"/>
    <property type="match status" value="1"/>
</dbReference>
<sequence>MRIAVASQNQRTVTPHAGRTRRFLIYEAGSGGEPRLIDRLELPKDHTLHHWGNAPGHPIYAYDVVIAASMGPNFVARMERHGVEAVATSVTDPEEAVRRYFRGTLPTLPPEQQIHGHS</sequence>
<evidence type="ECO:0000313" key="3">
    <source>
        <dbReference type="EMBL" id="ABM60993.1"/>
    </source>
</evidence>
<dbReference type="SUPFAM" id="SSF53146">
    <property type="entry name" value="Nitrogenase accessory factor-like"/>
    <property type="match status" value="1"/>
</dbReference>
<dbReference type="EMBL" id="CP000544">
    <property type="protein sequence ID" value="ABM60993.1"/>
    <property type="molecule type" value="Genomic_DNA"/>
</dbReference>
<organism evidence="3 4">
    <name type="scientific">Halorhodospira halophila (strain DSM 244 / SL1)</name>
    <name type="common">Ectothiorhodospira halophila (strain DSM 244 / SL1)</name>
    <dbReference type="NCBI Taxonomy" id="349124"/>
    <lineage>
        <taxon>Bacteria</taxon>
        <taxon>Pseudomonadati</taxon>
        <taxon>Pseudomonadota</taxon>
        <taxon>Gammaproteobacteria</taxon>
        <taxon>Chromatiales</taxon>
        <taxon>Ectothiorhodospiraceae</taxon>
        <taxon>Halorhodospira</taxon>
    </lineage>
</organism>
<dbReference type="Pfam" id="PF02579">
    <property type="entry name" value="Nitro_FeMo-Co"/>
    <property type="match status" value="1"/>
</dbReference>
<dbReference type="InterPro" id="IPR036105">
    <property type="entry name" value="DiNase_FeMo-co_biosyn_sf"/>
</dbReference>
<keyword evidence="4" id="KW-1185">Reference proteome</keyword>
<dbReference type="PANTHER" id="PTHR33937:SF2">
    <property type="entry name" value="DINITROGENASE IRON-MOLYBDENUM COFACTOR BIOSYNTHESIS DOMAIN-CONTAINING PROTEIN"/>
    <property type="match status" value="1"/>
</dbReference>
<evidence type="ECO:0000313" key="4">
    <source>
        <dbReference type="Proteomes" id="UP000000647"/>
    </source>
</evidence>
<proteinExistence type="predicted"/>
<dbReference type="CDD" id="cd00562">
    <property type="entry name" value="NifX_NifB"/>
    <property type="match status" value="1"/>
</dbReference>
<dbReference type="KEGG" id="hha:Hhal_0199"/>
<dbReference type="InterPro" id="IPR003731">
    <property type="entry name" value="Di-Nase_FeMo-co_biosynth"/>
</dbReference>
<dbReference type="AlphaFoldDB" id="A1WTI1"/>
<gene>
    <name evidence="3" type="ordered locus">Hhal_0199</name>
</gene>
<evidence type="ECO:0000259" key="2">
    <source>
        <dbReference type="Pfam" id="PF02579"/>
    </source>
</evidence>
<reference evidence="3 4" key="2">
    <citation type="journal article" date="2013" name="Stand. Genomic Sci.">
        <title>Complete genome sequence of Halorhodospira halophila SL1.</title>
        <authorList>
            <person name="Challacombe J.F."/>
            <person name="Majid S."/>
            <person name="Deole R."/>
            <person name="Brettin T.S."/>
            <person name="Bruce D."/>
            <person name="Delano S.F."/>
            <person name="Detter J.C."/>
            <person name="Gleasner C.D."/>
            <person name="Han C.S."/>
            <person name="Misra M."/>
            <person name="Reitenga K.G."/>
            <person name="Mikhailova N."/>
            <person name="Woyke T."/>
            <person name="Pitluck S."/>
            <person name="Nolan M."/>
            <person name="Land M.L."/>
            <person name="Saunders E."/>
            <person name="Tapia R."/>
            <person name="Lapidus A."/>
            <person name="Ivanova N."/>
            <person name="Hoff W.D."/>
        </authorList>
    </citation>
    <scope>NUCLEOTIDE SEQUENCE [LARGE SCALE GENOMIC DNA]</scope>
    <source>
        <strain evidence="4">DSM 244 / SL1</strain>
    </source>
</reference>
<dbReference type="HOGENOM" id="CLU_104194_4_1_6"/>